<dbReference type="EMBL" id="CCXZ01000086">
    <property type="protein sequence ID" value="CEG15229.1"/>
    <property type="molecule type" value="Genomic_DNA"/>
</dbReference>
<evidence type="ECO:0000313" key="2">
    <source>
        <dbReference type="Proteomes" id="UP000052230"/>
    </source>
</evidence>
<sequence length="101" mass="11092">MPAPLSREANGTERITVVMTPAQKRTLQQRARHAGLTISDYIRRQALESEDLGPLLEQLRASTAQANRALDSVFSRLHTHAHDLSVAEAAARARAKRAKAP</sequence>
<dbReference type="AlphaFoldDB" id="A0A0U5FAH5"/>
<organism evidence="1 2">
    <name type="scientific">Xanthomonas citri pv. citri</name>
    <dbReference type="NCBI Taxonomy" id="611301"/>
    <lineage>
        <taxon>Bacteria</taxon>
        <taxon>Pseudomonadati</taxon>
        <taxon>Pseudomonadota</taxon>
        <taxon>Gammaproteobacteria</taxon>
        <taxon>Lysobacterales</taxon>
        <taxon>Lysobacteraceae</taxon>
        <taxon>Xanthomonas</taxon>
    </lineage>
</organism>
<dbReference type="Pfam" id="PF21983">
    <property type="entry name" value="NikA-like"/>
    <property type="match status" value="1"/>
</dbReference>
<dbReference type="InterPro" id="IPR013321">
    <property type="entry name" value="Arc_rbn_hlx_hlx"/>
</dbReference>
<dbReference type="Proteomes" id="UP000052230">
    <property type="component" value="Unassembled WGS sequence"/>
</dbReference>
<protein>
    <submittedName>
        <fullName evidence="1">Uncharacterized protein</fullName>
    </submittedName>
</protein>
<accession>A0A0U5FAH5</accession>
<reference evidence="1 2" key="1">
    <citation type="submission" date="2014-09" db="EMBL/GenBank/DDBJ databases">
        <authorList>
            <person name="Regsiter A."/>
        </authorList>
    </citation>
    <scope>NUCLEOTIDE SEQUENCE [LARGE SCALE GENOMIC DNA]</scope>
</reference>
<dbReference type="InterPro" id="IPR053842">
    <property type="entry name" value="NikA-like"/>
</dbReference>
<name>A0A0U5FAH5_XANCI</name>
<dbReference type="RefSeq" id="WP_040145260.1">
    <property type="nucleotide sequence ID" value="NZ_CAVLIB010000032.1"/>
</dbReference>
<dbReference type="Gene3D" id="1.10.1220.10">
    <property type="entry name" value="Met repressor-like"/>
    <property type="match status" value="1"/>
</dbReference>
<gene>
    <name evidence="1" type="ORF">XAC3562_1760028</name>
</gene>
<evidence type="ECO:0000313" key="1">
    <source>
        <dbReference type="EMBL" id="CEG15229.1"/>
    </source>
</evidence>
<proteinExistence type="predicted"/>
<comment type="caution">
    <text evidence="1">The sequence shown here is derived from an EMBL/GenBank/DDBJ whole genome shotgun (WGS) entry which is preliminary data.</text>
</comment>
<dbReference type="GO" id="GO:0006355">
    <property type="term" value="P:regulation of DNA-templated transcription"/>
    <property type="evidence" value="ECO:0007669"/>
    <property type="project" value="InterPro"/>
</dbReference>
<keyword evidence="2" id="KW-1185">Reference proteome</keyword>